<dbReference type="SUPFAM" id="SSF51735">
    <property type="entry name" value="NAD(P)-binding Rossmann-fold domains"/>
    <property type="match status" value="1"/>
</dbReference>
<dbReference type="EMBL" id="MKIM01000026">
    <property type="protein sequence ID" value="OLP44887.1"/>
    <property type="molecule type" value="Genomic_DNA"/>
</dbReference>
<evidence type="ECO:0008006" key="3">
    <source>
        <dbReference type="Google" id="ProtNLM"/>
    </source>
</evidence>
<dbReference type="InterPro" id="IPR036291">
    <property type="entry name" value="NAD(P)-bd_dom_sf"/>
</dbReference>
<protein>
    <recommendedName>
        <fullName evidence="3">NAD-dependent epimerase/dehydratase domain-containing protein</fullName>
    </recommendedName>
</protein>
<reference evidence="1 2" key="1">
    <citation type="submission" date="2016-09" db="EMBL/GenBank/DDBJ databases">
        <title>Rhizobium oryziradicis sp. nov., isolated from the root of rice.</title>
        <authorList>
            <person name="Zhao J."/>
            <person name="Zhang X."/>
        </authorList>
    </citation>
    <scope>NUCLEOTIDE SEQUENCE [LARGE SCALE GENOMIC DNA]</scope>
    <source>
        <strain evidence="1 2">N19</strain>
    </source>
</reference>
<evidence type="ECO:0000313" key="2">
    <source>
        <dbReference type="Proteomes" id="UP000186894"/>
    </source>
</evidence>
<dbReference type="STRING" id="1867956.BJF95_04680"/>
<evidence type="ECO:0000313" key="1">
    <source>
        <dbReference type="EMBL" id="OLP44887.1"/>
    </source>
</evidence>
<sequence>MRDRQFSHVYNSKNIDEIRGEHFDDVICAGVSAVKWLANKEPDADLSAITKLIDCLESVSASRFTLISTIDVYENPVGVNELDEPINNQPYGKHRYLLEKWVREKFESAVIVRLPGLFGHGLKKNIIYDFLNKNMTQNIVPNAEFQWYPMRRLNSDLELISGSNVKLINICSEPLVSGDIASRFFPEAIMGSPQKLPPRYDVRSIHANLTKGNENYHILAEEVYAELQKFIETINE</sequence>
<dbReference type="Gene3D" id="3.40.50.720">
    <property type="entry name" value="NAD(P)-binding Rossmann-like Domain"/>
    <property type="match status" value="1"/>
</dbReference>
<dbReference type="AlphaFoldDB" id="A0A1Q8ZS24"/>
<comment type="caution">
    <text evidence="1">The sequence shown here is derived from an EMBL/GenBank/DDBJ whole genome shotgun (WGS) entry which is preliminary data.</text>
</comment>
<keyword evidence="2" id="KW-1185">Reference proteome</keyword>
<proteinExistence type="predicted"/>
<accession>A0A1Q8ZS24</accession>
<gene>
    <name evidence="1" type="ORF">BJF95_04680</name>
</gene>
<dbReference type="Proteomes" id="UP000186894">
    <property type="component" value="Unassembled WGS sequence"/>
</dbReference>
<organism evidence="1 2">
    <name type="scientific">Rhizobium oryziradicis</name>
    <dbReference type="NCBI Taxonomy" id="1867956"/>
    <lineage>
        <taxon>Bacteria</taxon>
        <taxon>Pseudomonadati</taxon>
        <taxon>Pseudomonadota</taxon>
        <taxon>Alphaproteobacteria</taxon>
        <taxon>Hyphomicrobiales</taxon>
        <taxon>Rhizobiaceae</taxon>
        <taxon>Rhizobium/Agrobacterium group</taxon>
        <taxon>Rhizobium</taxon>
    </lineage>
</organism>
<name>A0A1Q8ZS24_9HYPH</name>